<feature type="compositionally biased region" description="Basic and acidic residues" evidence="1">
    <location>
        <begin position="49"/>
        <end position="61"/>
    </location>
</feature>
<dbReference type="Proteomes" id="UP000184159">
    <property type="component" value="Unassembled WGS sequence"/>
</dbReference>
<dbReference type="EMBL" id="FQUH01000002">
    <property type="protein sequence ID" value="SHE57704.1"/>
    <property type="molecule type" value="Genomic_DNA"/>
</dbReference>
<name>A0A1M4ULZ2_VIBGA</name>
<evidence type="ECO:0000313" key="2">
    <source>
        <dbReference type="EMBL" id="SHE57704.1"/>
    </source>
</evidence>
<accession>A0A1M4ULZ2</accession>
<keyword evidence="3" id="KW-1185">Reference proteome</keyword>
<sequence length="135" mass="15160">MSMNSSNFPFVWMSFSHEPGHDHEKDFAAFEANLKRGEPFVLLTDTPPAEDHAHSPEEKRRTAFWMREHKAELRTLVQAMIMVEPSQAKRLGIKAFAVLFAKFWGYPLIPASSHEEAMEIAEGLLSGQSPSSSAS</sequence>
<evidence type="ECO:0008006" key="4">
    <source>
        <dbReference type="Google" id="ProtNLM"/>
    </source>
</evidence>
<gene>
    <name evidence="2" type="ORF">SAMN02745781_00500</name>
</gene>
<evidence type="ECO:0000313" key="3">
    <source>
        <dbReference type="Proteomes" id="UP000184159"/>
    </source>
</evidence>
<proteinExistence type="predicted"/>
<dbReference type="AlphaFoldDB" id="A0A1M4ULZ2"/>
<protein>
    <recommendedName>
        <fullName evidence="4">ATP--cob(I)alamin adenosyltransferase</fullName>
    </recommendedName>
</protein>
<reference evidence="3" key="1">
    <citation type="submission" date="2016-11" db="EMBL/GenBank/DDBJ databases">
        <authorList>
            <person name="Varghese N."/>
            <person name="Submissions S."/>
        </authorList>
    </citation>
    <scope>NUCLEOTIDE SEQUENCE [LARGE SCALE GENOMIC DNA]</scope>
    <source>
        <strain evidence="3">DSM 21264</strain>
    </source>
</reference>
<feature type="region of interest" description="Disordered" evidence="1">
    <location>
        <begin position="42"/>
        <end position="61"/>
    </location>
</feature>
<organism evidence="2 3">
    <name type="scientific">Vibrio gazogenes DSM 21264 = NBRC 103151</name>
    <dbReference type="NCBI Taxonomy" id="1123492"/>
    <lineage>
        <taxon>Bacteria</taxon>
        <taxon>Pseudomonadati</taxon>
        <taxon>Pseudomonadota</taxon>
        <taxon>Gammaproteobacteria</taxon>
        <taxon>Vibrionales</taxon>
        <taxon>Vibrionaceae</taxon>
        <taxon>Vibrio</taxon>
    </lineage>
</organism>
<evidence type="ECO:0000256" key="1">
    <source>
        <dbReference type="SAM" id="MobiDB-lite"/>
    </source>
</evidence>